<dbReference type="EMBL" id="WHLY01000002">
    <property type="protein sequence ID" value="MPR32792.1"/>
    <property type="molecule type" value="Genomic_DNA"/>
</dbReference>
<dbReference type="Proteomes" id="UP000479293">
    <property type="component" value="Unassembled WGS sequence"/>
</dbReference>
<dbReference type="Gene3D" id="2.60.120.260">
    <property type="entry name" value="Galactose-binding domain-like"/>
    <property type="match status" value="1"/>
</dbReference>
<protein>
    <submittedName>
        <fullName evidence="2">T9SS type A sorting domain-containing protein</fullName>
    </submittedName>
</protein>
<dbReference type="Pfam" id="PF18962">
    <property type="entry name" value="Por_Secre_tail"/>
    <property type="match status" value="1"/>
</dbReference>
<keyword evidence="3" id="KW-1185">Reference proteome</keyword>
<evidence type="ECO:0000259" key="1">
    <source>
        <dbReference type="Pfam" id="PF18962"/>
    </source>
</evidence>
<reference evidence="2 3" key="1">
    <citation type="submission" date="2019-10" db="EMBL/GenBank/DDBJ databases">
        <title>Draft Genome Sequence of Cytophagaceae sp. SJW1-29.</title>
        <authorList>
            <person name="Choi A."/>
        </authorList>
    </citation>
    <scope>NUCLEOTIDE SEQUENCE [LARGE SCALE GENOMIC DNA]</scope>
    <source>
        <strain evidence="2 3">SJW1-29</strain>
    </source>
</reference>
<organism evidence="2 3">
    <name type="scientific">Salmonirosea aquatica</name>
    <dbReference type="NCBI Taxonomy" id="2654236"/>
    <lineage>
        <taxon>Bacteria</taxon>
        <taxon>Pseudomonadati</taxon>
        <taxon>Bacteroidota</taxon>
        <taxon>Cytophagia</taxon>
        <taxon>Cytophagales</taxon>
        <taxon>Spirosomataceae</taxon>
        <taxon>Salmonirosea</taxon>
    </lineage>
</organism>
<dbReference type="NCBIfam" id="TIGR04183">
    <property type="entry name" value="Por_Secre_tail"/>
    <property type="match status" value="1"/>
</dbReference>
<evidence type="ECO:0000313" key="2">
    <source>
        <dbReference type="EMBL" id="MPR32792.1"/>
    </source>
</evidence>
<feature type="domain" description="Secretion system C-terminal sorting" evidence="1">
    <location>
        <begin position="529"/>
        <end position="596"/>
    </location>
</feature>
<sequence>MGGATSLWAQLELVPLEAGIGQEALIPAKAARVETLQLPFFDDFSTATSTHPDPQLWMSGSGVYINNTLTTQQPSINVATFDGLKADGVPYNFTNEQSQGDSDTLTSQPISLAGLKPADSLYISYYWQAKGLGELPDRTDTLQLEFLNSNGAWIAVWKQAGGTFDSLFQQTFIRIVDPAYLHSNFQFRFRASGRLSGAFDTWHIDYIYLNKNRSVNDRFIKDIAVRRPLNPLLKNYTAMPFKHYFANPAAATADSVRTDIVNLFNNFNFTSYTFTIFDEVSKKEVQRYQQPVSAIIGARQTQVKSVAVQPLTPPATGNRMRLRYKFDLLTTDDQNPTIPTVNLRRNDTISAITELADYYAYDDGSAEFGVRMNQRLGRTAVRFIANQPDTLGGVRMALVPFRKDISGQAFTIQVYSNRNGKPDQVLYQKSVAVKYGANRNDFIEYEFDNGVAVTDTFYVGWLQISEDGLAVGFDRNSSLGTSQLFSNLSTEWAGNTEIQGSIMIRPFFGGKTSGVVTGPEPLPVLSVSVFPNPTSGLIRWESEYVRQIDVYSLQGIRVITIVPAEGQREASLAELSDGLYMLRISDGLRAISQKILLKK</sequence>
<proteinExistence type="predicted"/>
<name>A0A7C9FR30_9BACT</name>
<dbReference type="InterPro" id="IPR026444">
    <property type="entry name" value="Secre_tail"/>
</dbReference>
<accession>A0A7C9FR30</accession>
<evidence type="ECO:0000313" key="3">
    <source>
        <dbReference type="Proteomes" id="UP000479293"/>
    </source>
</evidence>
<gene>
    <name evidence="2" type="ORF">GBK04_05330</name>
</gene>
<comment type="caution">
    <text evidence="2">The sequence shown here is derived from an EMBL/GenBank/DDBJ whole genome shotgun (WGS) entry which is preliminary data.</text>
</comment>
<dbReference type="AlphaFoldDB" id="A0A7C9FR30"/>